<organism evidence="3 4">
    <name type="scientific">Scytalidium lignicola</name>
    <name type="common">Hyphomycete</name>
    <dbReference type="NCBI Taxonomy" id="5539"/>
    <lineage>
        <taxon>Eukaryota</taxon>
        <taxon>Fungi</taxon>
        <taxon>Dikarya</taxon>
        <taxon>Ascomycota</taxon>
        <taxon>Pezizomycotina</taxon>
        <taxon>Leotiomycetes</taxon>
        <taxon>Leotiomycetes incertae sedis</taxon>
        <taxon>Scytalidium</taxon>
    </lineage>
</organism>
<dbReference type="Proteomes" id="UP000258309">
    <property type="component" value="Unassembled WGS sequence"/>
</dbReference>
<dbReference type="SUPFAM" id="SSF102198">
    <property type="entry name" value="Putative cyclase"/>
    <property type="match status" value="1"/>
</dbReference>
<dbReference type="PANTHER" id="PTHR34861:SF10">
    <property type="entry name" value="CYCLASE"/>
    <property type="match status" value="1"/>
</dbReference>
<evidence type="ECO:0000256" key="2">
    <source>
        <dbReference type="SAM" id="MobiDB-lite"/>
    </source>
</evidence>
<dbReference type="GO" id="GO:0004061">
    <property type="term" value="F:arylformamidase activity"/>
    <property type="evidence" value="ECO:0007669"/>
    <property type="project" value="InterPro"/>
</dbReference>
<dbReference type="GO" id="GO:0019441">
    <property type="term" value="P:L-tryptophan catabolic process to kynurenine"/>
    <property type="evidence" value="ECO:0007669"/>
    <property type="project" value="InterPro"/>
</dbReference>
<comment type="caution">
    <text evidence="3">The sequence shown here is derived from an EMBL/GenBank/DDBJ whole genome shotgun (WGS) entry which is preliminary data.</text>
</comment>
<dbReference type="AlphaFoldDB" id="A0A3E2H583"/>
<evidence type="ECO:0000313" key="3">
    <source>
        <dbReference type="EMBL" id="RFU28544.1"/>
    </source>
</evidence>
<name>A0A3E2H583_SCYLI</name>
<dbReference type="PANTHER" id="PTHR34861">
    <property type="match status" value="1"/>
</dbReference>
<feature type="region of interest" description="Disordered" evidence="2">
    <location>
        <begin position="408"/>
        <end position="445"/>
    </location>
</feature>
<dbReference type="EMBL" id="NCSJ02000159">
    <property type="protein sequence ID" value="RFU28544.1"/>
    <property type="molecule type" value="Genomic_DNA"/>
</dbReference>
<dbReference type="InterPro" id="IPR007325">
    <property type="entry name" value="KFase/CYL"/>
</dbReference>
<dbReference type="OrthoDB" id="5396at2759"/>
<feature type="non-terminal residue" evidence="3">
    <location>
        <position position="445"/>
    </location>
</feature>
<evidence type="ECO:0000313" key="4">
    <source>
        <dbReference type="Proteomes" id="UP000258309"/>
    </source>
</evidence>
<feature type="non-terminal residue" evidence="3">
    <location>
        <position position="1"/>
    </location>
</feature>
<accession>A0A3E2H583</accession>
<comment type="similarity">
    <text evidence="1">Belongs to the Cyclase 1 superfamily.</text>
</comment>
<evidence type="ECO:0000256" key="1">
    <source>
        <dbReference type="ARBA" id="ARBA00007865"/>
    </source>
</evidence>
<dbReference type="Pfam" id="PF04199">
    <property type="entry name" value="Cyclase"/>
    <property type="match status" value="1"/>
</dbReference>
<keyword evidence="4" id="KW-1185">Reference proteome</keyword>
<proteinExistence type="inferred from homology"/>
<gene>
    <name evidence="3" type="ORF">B7463_g7792</name>
</gene>
<reference evidence="3 4" key="1">
    <citation type="submission" date="2018-05" db="EMBL/GenBank/DDBJ databases">
        <title>Draft genome sequence of Scytalidium lignicola DSM 105466, a ubiquitous saprotrophic fungus.</title>
        <authorList>
            <person name="Buettner E."/>
            <person name="Gebauer A.M."/>
            <person name="Hofrichter M."/>
            <person name="Liers C."/>
            <person name="Kellner H."/>
        </authorList>
    </citation>
    <scope>NUCLEOTIDE SEQUENCE [LARGE SCALE GENOMIC DNA]</scope>
    <source>
        <strain evidence="3 4">DSM 105466</strain>
    </source>
</reference>
<sequence>MVARLFSARSHAGFRAVRSIALRAQRKHLAATEPLRLFNGTTQPNSSLDKLRFHTLRLETARLLDSNKTGLKQLLTSSLENMSPGFECLAGIPHQQTLAGMKPYVRISVYAAMKYTESEKVATLRAFPAPPTVLIPDLLSRILLDTFAFYRTKAMAPSIPDFDTLPPVKDMPAGCAWGIFDKEGKKDVFGCLNKITPEIMLTASSEIKEGVSVSLKSVYFSLRYMVGIMNSNTHLAGVEFNTQCSSQWDSLCHFYHQGSESAYNGCKPSTEDLVQDWGAEDKEMALPTLNHWHERGGLVGRGVLIDFKAYAEEKGITFDPFGKHAITTTDLEEVAKAQGVDFKQGDVFILRTGYTEVLERSSAERQDELMATKSWAGIEQTKEAAKWFWNKGFSAVASDNIGFEAELGDGAEQGESPTYPVYSSGPFDHSSPPSVLSKPLRPAHW</sequence>
<dbReference type="Gene3D" id="3.50.30.50">
    <property type="entry name" value="Putative cyclase"/>
    <property type="match status" value="1"/>
</dbReference>
<protein>
    <submittedName>
        <fullName evidence="3">Uncharacterized protein</fullName>
    </submittedName>
</protein>
<dbReference type="InterPro" id="IPR037175">
    <property type="entry name" value="KFase_sf"/>
</dbReference>